<organism evidence="1">
    <name type="scientific">uncultured fungus</name>
    <dbReference type="NCBI Taxonomy" id="175245"/>
    <lineage>
        <taxon>Eukaryota</taxon>
        <taxon>Fungi</taxon>
        <taxon>environmental samples</taxon>
    </lineage>
</organism>
<evidence type="ECO:0000313" key="1">
    <source>
        <dbReference type="EMBL" id="CAX53688.1"/>
    </source>
</evidence>
<gene>
    <name evidence="1" type="primary">btub</name>
</gene>
<accession>C4PWJ5</accession>
<dbReference type="AlphaFoldDB" id="C4PWJ5"/>
<proteinExistence type="predicted"/>
<protein>
    <submittedName>
        <fullName evidence="1">Beta-tubulin</fullName>
    </submittedName>
</protein>
<reference evidence="1" key="1">
    <citation type="journal article" date="2009" name="FEMS Microbiol. Lett.">
        <title>PCR primers specific for the genus Tuber reveal the presence of several truffle species in a truffle-ground.</title>
        <authorList>
            <person name="Zampieri E."/>
            <person name="Mello A."/>
            <person name="Bonfante P."/>
            <person name="Murat C."/>
        </authorList>
    </citation>
    <scope>NUCLEOTIDE SEQUENCE</scope>
    <source>
        <strain evidence="1">2-10</strain>
    </source>
</reference>
<feature type="non-terminal residue" evidence="1">
    <location>
        <position position="1"/>
    </location>
</feature>
<dbReference type="EMBL" id="FN252861">
    <property type="protein sequence ID" value="CAX53688.1"/>
    <property type="molecule type" value="Genomic_DNA"/>
</dbReference>
<name>C4PWJ5_9FUNG</name>
<sequence>SYNGTSDLQLLAYECLLQCCAIHGFWKQIRSTVLCWSDLGARHHVTAVRSGPFGQPL</sequence>
<feature type="non-terminal residue" evidence="1">
    <location>
        <position position="57"/>
    </location>
</feature>